<evidence type="ECO:0000313" key="16">
    <source>
        <dbReference type="EMBL" id="KAJ8901730.1"/>
    </source>
</evidence>
<accession>A0AAV8UGV1</accession>
<evidence type="ECO:0000256" key="10">
    <source>
        <dbReference type="ARBA" id="ARBA00022989"/>
    </source>
</evidence>
<dbReference type="InterPro" id="IPR038357">
    <property type="entry name" value="KEN_sf"/>
</dbReference>
<dbReference type="GO" id="GO:1990604">
    <property type="term" value="C:IRE1-TRAF2-ASK1 complex"/>
    <property type="evidence" value="ECO:0007669"/>
    <property type="project" value="TreeGrafter"/>
</dbReference>
<evidence type="ECO:0000256" key="13">
    <source>
        <dbReference type="SAM" id="SignalP"/>
    </source>
</evidence>
<keyword evidence="3" id="KW-0723">Serine/threonine-protein kinase</keyword>
<organism evidence="16 17">
    <name type="scientific">Rhodosorus marinus</name>
    <dbReference type="NCBI Taxonomy" id="101924"/>
    <lineage>
        <taxon>Eukaryota</taxon>
        <taxon>Rhodophyta</taxon>
        <taxon>Stylonematophyceae</taxon>
        <taxon>Stylonematales</taxon>
        <taxon>Stylonemataceae</taxon>
        <taxon>Rhodosorus</taxon>
    </lineage>
</organism>
<reference evidence="16 17" key="1">
    <citation type="journal article" date="2023" name="Nat. Commun.">
        <title>Origin of minicircular mitochondrial genomes in red algae.</title>
        <authorList>
            <person name="Lee Y."/>
            <person name="Cho C.H."/>
            <person name="Lee Y.M."/>
            <person name="Park S.I."/>
            <person name="Yang J.H."/>
            <person name="West J.A."/>
            <person name="Bhattacharya D."/>
            <person name="Yoon H.S."/>
        </authorList>
    </citation>
    <scope>NUCLEOTIDE SEQUENCE [LARGE SCALE GENOMIC DNA]</scope>
    <source>
        <strain evidence="16 17">CCMP1338</strain>
        <tissue evidence="16">Whole cell</tissue>
    </source>
</reference>
<feature type="domain" description="Protein kinase" evidence="14">
    <location>
        <begin position="488"/>
        <end position="758"/>
    </location>
</feature>
<dbReference type="PANTHER" id="PTHR13954:SF6">
    <property type="entry name" value="NON-SPECIFIC SERINE_THREONINE PROTEIN KINASE"/>
    <property type="match status" value="1"/>
</dbReference>
<dbReference type="FunFam" id="3.30.200.20:FF:000077">
    <property type="entry name" value="Putative Serine/threonine-protein kinase/endoribonuclease IRE1"/>
    <property type="match status" value="1"/>
</dbReference>
<dbReference type="InterPro" id="IPR015943">
    <property type="entry name" value="WD40/YVTN_repeat-like_dom_sf"/>
</dbReference>
<dbReference type="GO" id="GO:0051082">
    <property type="term" value="F:unfolded protein binding"/>
    <property type="evidence" value="ECO:0007669"/>
    <property type="project" value="TreeGrafter"/>
</dbReference>
<keyword evidence="12" id="KW-0472">Membrane</keyword>
<evidence type="ECO:0000256" key="11">
    <source>
        <dbReference type="SAM" id="MobiDB-lite"/>
    </source>
</evidence>
<gene>
    <name evidence="16" type="ORF">NDN08_003936</name>
</gene>
<dbReference type="InterPro" id="IPR000719">
    <property type="entry name" value="Prot_kinase_dom"/>
</dbReference>
<dbReference type="AlphaFoldDB" id="A0AAV8UGV1"/>
<evidence type="ECO:0000256" key="12">
    <source>
        <dbReference type="SAM" id="Phobius"/>
    </source>
</evidence>
<evidence type="ECO:0000256" key="1">
    <source>
        <dbReference type="ARBA" id="ARBA00004479"/>
    </source>
</evidence>
<feature type="signal peptide" evidence="13">
    <location>
        <begin position="1"/>
        <end position="25"/>
    </location>
</feature>
<evidence type="ECO:0000256" key="7">
    <source>
        <dbReference type="ARBA" id="ARBA00022741"/>
    </source>
</evidence>
<keyword evidence="9" id="KW-0067">ATP-binding</keyword>
<dbReference type="Pfam" id="PF06479">
    <property type="entry name" value="Ribonuc_2-5A"/>
    <property type="match status" value="1"/>
</dbReference>
<evidence type="ECO:0000259" key="15">
    <source>
        <dbReference type="PROSITE" id="PS51392"/>
    </source>
</evidence>
<evidence type="ECO:0000256" key="6">
    <source>
        <dbReference type="ARBA" id="ARBA00022729"/>
    </source>
</evidence>
<dbReference type="Gene3D" id="2.130.10.10">
    <property type="entry name" value="YVTN repeat-like/Quinoprotein amine dehydrogenase"/>
    <property type="match status" value="1"/>
</dbReference>
<dbReference type="InterPro" id="IPR011009">
    <property type="entry name" value="Kinase-like_dom_sf"/>
</dbReference>
<proteinExistence type="predicted"/>
<dbReference type="GO" id="GO:0004521">
    <property type="term" value="F:RNA endonuclease activity"/>
    <property type="evidence" value="ECO:0007669"/>
    <property type="project" value="InterPro"/>
</dbReference>
<dbReference type="InterPro" id="IPR008271">
    <property type="entry name" value="Ser/Thr_kinase_AS"/>
</dbReference>
<sequence length="1024" mass="113997">MGSLGGRFVGMGLVGLVLIFCGLLGVSTKGAEPDRDFGLRRGSVVGAHASSCVGESNGMVLVSLLDGSLHAYNAENGNRMWSVHFPKPSATSWSREDWPEVVAGVDGNIYFYDEDKEEVQPVDQLHSPVGSKPSVLLSYRETKAFYVDRCTGKVLRALSYADHDFLSEESCPDAEQRKSLDDVLDERSDVVILRSVESGMRVIEPATGMQVMNASIHHIKPLLFQNGECLPGYSGDATDDSAEKEPVYRLEVSHSRKQIHMFDGDSTLWSETLPSLAVEAHGLNGVEVEISEQAEALGLDGESSTNLVPRILAEDEGRSRMLVGPTTIASGSEKAEYFESPPDDRKRYLPGPAGQNTNYRRSTRNGLREGPSWIEVLIAVLFCGTLIVSLLLLYRTGRKKEGTHFLSTPMGMDSGTTAKSSNMLKAVAGESSSGSAELNETPNKKKKKKKKKAKNADEVQATAANPGKPTAGSYGQVPEGFFGVGRIWVSQKVLGVGSNGTIVYEGKLQPGDRPIAVKRLLRYLYDSASKEIQMLISLDESTQNVVRYFAMEEDHEYIYLALELCAGTLAERVACKEHPALREKDIGDSIPGATIAALNDLIQGIKNLHMFGVVHRDLKPQNVLLTRGNAKTNDVQVKLGDVGLATQLEGDRSSYSVMTGVGAVGTVGWRAPEVLRGDRQTKAVDIFSAGCVVHYVLSGGHHPFGDRPYERDLKIMKWEVDLSRLECFPEAHDLVSRMVVYDAGTRASADQIQHHPLFWTDSRKVAFLCDIADKLQDPRLGLMERINAEDGAEAFLDWQLKLDMTFLKNLNTRNMKTQRVYENNAAGLLRVMRNKRSHYSELSEDVQSILGPMPVEGVADPRKNYYRYFSDRFPKLFMFVYQFARNTKGIYTDPLFSCYNFHDTYMKATVEEQVEEIAELERRVSQKVGKGALKGVSSSRRKVETRSRVVRNFDEMIDYGFERNHSKPNEKVLRKLNELRIYDPGVKARWRSMTKQVSNERQSAAQQKYAFPAHRIVLKQDRVN</sequence>
<feature type="region of interest" description="Disordered" evidence="11">
    <location>
        <begin position="335"/>
        <end position="365"/>
    </location>
</feature>
<keyword evidence="17" id="KW-1185">Reference proteome</keyword>
<evidence type="ECO:0000256" key="2">
    <source>
        <dbReference type="ARBA" id="ARBA00012513"/>
    </source>
</evidence>
<dbReference type="InterPro" id="IPR010513">
    <property type="entry name" value="KEN_dom"/>
</dbReference>
<dbReference type="Gene3D" id="3.30.200.20">
    <property type="entry name" value="Phosphorylase Kinase, domain 1"/>
    <property type="match status" value="1"/>
</dbReference>
<protein>
    <recommendedName>
        <fullName evidence="2">non-specific serine/threonine protein kinase</fullName>
        <ecNumber evidence="2">2.7.11.1</ecNumber>
    </recommendedName>
</protein>
<dbReference type="GO" id="GO:0036498">
    <property type="term" value="P:IRE1-mediated unfolded protein response"/>
    <property type="evidence" value="ECO:0007669"/>
    <property type="project" value="TreeGrafter"/>
</dbReference>
<evidence type="ECO:0000256" key="4">
    <source>
        <dbReference type="ARBA" id="ARBA00022679"/>
    </source>
</evidence>
<dbReference type="GO" id="GO:0004674">
    <property type="term" value="F:protein serine/threonine kinase activity"/>
    <property type="evidence" value="ECO:0007669"/>
    <property type="project" value="UniProtKB-KW"/>
</dbReference>
<feature type="compositionally biased region" description="Basic and acidic residues" evidence="11">
    <location>
        <begin position="335"/>
        <end position="347"/>
    </location>
</feature>
<dbReference type="InterPro" id="IPR045133">
    <property type="entry name" value="IRE1/2-like"/>
</dbReference>
<evidence type="ECO:0000259" key="14">
    <source>
        <dbReference type="PROSITE" id="PS50011"/>
    </source>
</evidence>
<keyword evidence="6 13" id="KW-0732">Signal</keyword>
<dbReference type="PROSITE" id="PS51392">
    <property type="entry name" value="KEN"/>
    <property type="match status" value="1"/>
</dbReference>
<keyword evidence="7" id="KW-0547">Nucleotide-binding</keyword>
<feature type="compositionally biased region" description="Low complexity" evidence="11">
    <location>
        <begin position="428"/>
        <end position="437"/>
    </location>
</feature>
<dbReference type="Proteomes" id="UP001157974">
    <property type="component" value="Unassembled WGS sequence"/>
</dbReference>
<dbReference type="SUPFAM" id="SSF50998">
    <property type="entry name" value="Quinoprotein alcohol dehydrogenase-like"/>
    <property type="match status" value="1"/>
</dbReference>
<comment type="subcellular location">
    <subcellularLocation>
        <location evidence="1">Membrane</location>
        <topology evidence="1">Single-pass type I membrane protein</topology>
    </subcellularLocation>
</comment>
<feature type="region of interest" description="Disordered" evidence="11">
    <location>
        <begin position="426"/>
        <end position="472"/>
    </location>
</feature>
<dbReference type="GO" id="GO:0005524">
    <property type="term" value="F:ATP binding"/>
    <property type="evidence" value="ECO:0007669"/>
    <property type="project" value="UniProtKB-KW"/>
</dbReference>
<keyword evidence="8" id="KW-0418">Kinase</keyword>
<evidence type="ECO:0000256" key="9">
    <source>
        <dbReference type="ARBA" id="ARBA00022840"/>
    </source>
</evidence>
<dbReference type="SMART" id="SM00220">
    <property type="entry name" value="S_TKc"/>
    <property type="match status" value="1"/>
</dbReference>
<evidence type="ECO:0000256" key="8">
    <source>
        <dbReference type="ARBA" id="ARBA00022777"/>
    </source>
</evidence>
<dbReference type="PROSITE" id="PS50011">
    <property type="entry name" value="PROTEIN_KINASE_DOM"/>
    <property type="match status" value="1"/>
</dbReference>
<evidence type="ECO:0000313" key="17">
    <source>
        <dbReference type="Proteomes" id="UP001157974"/>
    </source>
</evidence>
<keyword evidence="5 12" id="KW-0812">Transmembrane</keyword>
<evidence type="ECO:0000256" key="3">
    <source>
        <dbReference type="ARBA" id="ARBA00022527"/>
    </source>
</evidence>
<feature type="transmembrane region" description="Helical" evidence="12">
    <location>
        <begin position="373"/>
        <end position="394"/>
    </location>
</feature>
<dbReference type="Gene3D" id="1.20.1440.180">
    <property type="entry name" value="KEN domain"/>
    <property type="match status" value="1"/>
</dbReference>
<dbReference type="PROSITE" id="PS00108">
    <property type="entry name" value="PROTEIN_KINASE_ST"/>
    <property type="match status" value="1"/>
</dbReference>
<dbReference type="EMBL" id="JAMWBK010000010">
    <property type="protein sequence ID" value="KAJ8901730.1"/>
    <property type="molecule type" value="Genomic_DNA"/>
</dbReference>
<comment type="caution">
    <text evidence="16">The sequence shown here is derived from an EMBL/GenBank/DDBJ whole genome shotgun (WGS) entry which is preliminary data.</text>
</comment>
<dbReference type="Pfam" id="PF00069">
    <property type="entry name" value="Pkinase"/>
    <property type="match status" value="1"/>
</dbReference>
<dbReference type="InterPro" id="IPR011047">
    <property type="entry name" value="Quinoprotein_ADH-like_sf"/>
</dbReference>
<feature type="chain" id="PRO_5043809968" description="non-specific serine/threonine protein kinase" evidence="13">
    <location>
        <begin position="26"/>
        <end position="1024"/>
    </location>
</feature>
<dbReference type="PANTHER" id="PTHR13954">
    <property type="entry name" value="IRE1-RELATED"/>
    <property type="match status" value="1"/>
</dbReference>
<dbReference type="SUPFAM" id="SSF56112">
    <property type="entry name" value="Protein kinase-like (PK-like)"/>
    <property type="match status" value="1"/>
</dbReference>
<name>A0AAV8UGV1_9RHOD</name>
<keyword evidence="4" id="KW-0808">Transferase</keyword>
<keyword evidence="10 12" id="KW-1133">Transmembrane helix</keyword>
<feature type="domain" description="KEN" evidence="15">
    <location>
        <begin position="761"/>
        <end position="902"/>
    </location>
</feature>
<dbReference type="EC" id="2.7.11.1" evidence="2"/>
<evidence type="ECO:0000256" key="5">
    <source>
        <dbReference type="ARBA" id="ARBA00022692"/>
    </source>
</evidence>
<feature type="compositionally biased region" description="Basic residues" evidence="11">
    <location>
        <begin position="444"/>
        <end position="453"/>
    </location>
</feature>
<dbReference type="GO" id="GO:0006397">
    <property type="term" value="P:mRNA processing"/>
    <property type="evidence" value="ECO:0007669"/>
    <property type="project" value="InterPro"/>
</dbReference>
<dbReference type="Gene3D" id="1.10.510.10">
    <property type="entry name" value="Transferase(Phosphotransferase) domain 1"/>
    <property type="match status" value="1"/>
</dbReference>